<organism evidence="3 4">
    <name type="scientific">Letharia columbiana</name>
    <dbReference type="NCBI Taxonomy" id="112416"/>
    <lineage>
        <taxon>Eukaryota</taxon>
        <taxon>Fungi</taxon>
        <taxon>Dikarya</taxon>
        <taxon>Ascomycota</taxon>
        <taxon>Pezizomycotina</taxon>
        <taxon>Lecanoromycetes</taxon>
        <taxon>OSLEUM clade</taxon>
        <taxon>Lecanoromycetidae</taxon>
        <taxon>Lecanorales</taxon>
        <taxon>Lecanorineae</taxon>
        <taxon>Parmeliaceae</taxon>
        <taxon>Letharia</taxon>
    </lineage>
</organism>
<comment type="caution">
    <text evidence="3">The sequence shown here is derived from an EMBL/GenBank/DDBJ whole genome shotgun (WGS) entry which is preliminary data.</text>
</comment>
<dbReference type="CDD" id="cd09917">
    <property type="entry name" value="F-box_SF"/>
    <property type="match status" value="1"/>
</dbReference>
<evidence type="ECO:0000313" key="3">
    <source>
        <dbReference type="EMBL" id="KAF6236662.1"/>
    </source>
</evidence>
<dbReference type="PANTHER" id="PTHR33365:SF4">
    <property type="entry name" value="CYCLOCHLOROTINE BIOSYNTHESIS PROTEIN O"/>
    <property type="match status" value="1"/>
</dbReference>
<evidence type="ECO:0008006" key="5">
    <source>
        <dbReference type="Google" id="ProtNLM"/>
    </source>
</evidence>
<name>A0A8H6L5V4_9LECA</name>
<dbReference type="GeneID" id="59286617"/>
<evidence type="ECO:0000256" key="1">
    <source>
        <dbReference type="ARBA" id="ARBA00004685"/>
    </source>
</evidence>
<dbReference type="Proteomes" id="UP000578531">
    <property type="component" value="Unassembled WGS sequence"/>
</dbReference>
<dbReference type="RefSeq" id="XP_037165995.1">
    <property type="nucleotide sequence ID" value="XM_037306871.1"/>
</dbReference>
<dbReference type="OrthoDB" id="4191831at2759"/>
<keyword evidence="4" id="KW-1185">Reference proteome</keyword>
<dbReference type="InterPro" id="IPR021765">
    <property type="entry name" value="UstYa-like"/>
</dbReference>
<evidence type="ECO:0000313" key="4">
    <source>
        <dbReference type="Proteomes" id="UP000578531"/>
    </source>
</evidence>
<dbReference type="SUPFAM" id="SSF52047">
    <property type="entry name" value="RNI-like"/>
    <property type="match status" value="1"/>
</dbReference>
<comment type="similarity">
    <text evidence="2">Belongs to the ustYa family.</text>
</comment>
<evidence type="ECO:0000256" key="2">
    <source>
        <dbReference type="ARBA" id="ARBA00035112"/>
    </source>
</evidence>
<dbReference type="Pfam" id="PF11807">
    <property type="entry name" value="UstYa"/>
    <property type="match status" value="1"/>
</dbReference>
<dbReference type="EMBL" id="JACCJC010000017">
    <property type="protein sequence ID" value="KAF6236662.1"/>
    <property type="molecule type" value="Genomic_DNA"/>
</dbReference>
<accession>A0A8H6L5V4</accession>
<reference evidence="3 4" key="1">
    <citation type="journal article" date="2020" name="Genomics">
        <title>Complete, high-quality genomes from long-read metagenomic sequencing of two wolf lichen thalli reveals enigmatic genome architecture.</title>
        <authorList>
            <person name="McKenzie S.K."/>
            <person name="Walston R.F."/>
            <person name="Allen J.L."/>
        </authorList>
    </citation>
    <scope>NUCLEOTIDE SEQUENCE [LARGE SCALE GENOMIC DNA]</scope>
    <source>
        <strain evidence="3">WasteWater2</strain>
    </source>
</reference>
<comment type="pathway">
    <text evidence="1">Mycotoxin biosynthesis.</text>
</comment>
<protein>
    <recommendedName>
        <fullName evidence="5">F-box domain-containing protein</fullName>
    </recommendedName>
</protein>
<gene>
    <name evidence="3" type="ORF">HO173_004953</name>
</gene>
<proteinExistence type="inferred from homology"/>
<dbReference type="AlphaFoldDB" id="A0A8H6L5V4"/>
<sequence length="763" mass="86858">MKSLCSGAMALVTCVIVLAVMISITTFAYTANPKYWWSTTGLQQVCGNDPLPETMVFTEHHQFMNLSHDADVYWGKLTTPNGGFVRQPDTEGVVRKHGISMFHQLHCLQMIRAEIQRLMHLKHYHDAQAPGEDKNIEEILNDEAHWTHCLDYIRQALRYQDDCHVTGERLRWGEMEEEVYTHTQEQRWIIADLGVLRFPTRLRGLGAAVRASSARSGWHGGSTVTGVAEAVIEAALFPIAFPSEALTTLGTTTADHSTPTLYPTCPSLLWQALSTGSFDRLRKTNKLQSRLNPQKCGKSESLYAPEPFLRLTMTGFDDLPNEIILELWHHVLPPHDIASFALVSKRIFAFAKPSLKEHHRLKSEYSIIENDRSCDGSMLAHLLKDVLLNPHIAFYIEKVCICDWRTCWEDPNRGVPCRLDLEVDDVQNYVWHVPYPERDMELFRNGIRKAKHVLPSEIDVWIKLLESGHEDPTLALLLSLLPNLCTLSLEDPPKRTLLFTSIRRMAQNAPSTSFLKLRSFHLADSVSERNEGISLVKLFALQPSMEKISCFDVDNVRQRRGIPDCLIAPQSSNVTELVFDSCGAIGKHIPVLLEGIKRLKRFTYVALGKTVDAFRIRSALLNHCRHSLEYLKMSYHDGEGNYMGNLRLFENLKVLHITHSLLVDPDAGDDLNMADLLPISIETIDTTGQSRRIVSHIRPFIRSLVNAKRTRLSNLKTLKYRFYDLFDSGNRMHLIFTDMCRLCQANGVQLQFDLVFLLPILIF</sequence>
<dbReference type="GO" id="GO:0043386">
    <property type="term" value="P:mycotoxin biosynthetic process"/>
    <property type="evidence" value="ECO:0007669"/>
    <property type="project" value="InterPro"/>
</dbReference>
<dbReference type="PANTHER" id="PTHR33365">
    <property type="entry name" value="YALI0B05434P"/>
    <property type="match status" value="1"/>
</dbReference>